<evidence type="ECO:0000313" key="4">
    <source>
        <dbReference type="RefSeq" id="XP_022964351.1"/>
    </source>
</evidence>
<dbReference type="GeneID" id="111464386"/>
<reference evidence="4" key="1">
    <citation type="submission" date="2025-08" db="UniProtKB">
        <authorList>
            <consortium name="RefSeq"/>
        </authorList>
    </citation>
    <scope>IDENTIFICATION</scope>
    <source>
        <tissue evidence="4">Young leaves</tissue>
    </source>
</reference>
<keyword evidence="3" id="KW-1185">Reference proteome</keyword>
<evidence type="ECO:0000313" key="3">
    <source>
        <dbReference type="Proteomes" id="UP000504609"/>
    </source>
</evidence>
<evidence type="ECO:0000256" key="1">
    <source>
        <dbReference type="ARBA" id="ARBA00009505"/>
    </source>
</evidence>
<gene>
    <name evidence="4" type="primary">LOC111464386</name>
</gene>
<sequence>MEAYKKWVRDNRNYLYSFESLANGLTWLLPERFSSSEIGPEAVSAAVGVITAVNEHIIETAPTQMRVNATVPPSFPYSLCISALKNLEPLIEVAAQQYYGDDKRWNFIAVTEAMKVLFRLALFKNSGYRMILEGGETTNNETHLETSTSQHRANGGHHASGYLGYVNGHNQSSLEGRAMSALSMFGDNARINSTPAWSYRVQHERATFNPPATIPERSTLSTILSEQGHLGALFVIGEVLFITRPLIYVLLIRKYGIRSWTPWFLSLAVDLIGTSFLSYATSTPKSRKDQRFHLSDSEKDEVRGSLMHHSSPMNLNYHSRININVFDLVQLRRRKMLWAFYIMRDPFFERFTRRKLEGAGKVLQPVPFVGFLTAKMVELMVGAQTRYAYMSAS</sequence>
<keyword evidence="2" id="KW-1133">Transmembrane helix</keyword>
<evidence type="ECO:0000256" key="2">
    <source>
        <dbReference type="RuleBase" id="RU365003"/>
    </source>
</evidence>
<keyword evidence="2" id="KW-0472">Membrane</keyword>
<keyword evidence="2" id="KW-0812">Transmembrane</keyword>
<accession>A0A6J1HIN9</accession>
<dbReference type="Proteomes" id="UP000504609">
    <property type="component" value="Unplaced"/>
</dbReference>
<keyword evidence="2" id="KW-0576">Peroxisome</keyword>
<organism evidence="3 4">
    <name type="scientific">Cucurbita moschata</name>
    <name type="common">Winter crookneck squash</name>
    <name type="synonym">Cucurbita pepo var. moschata</name>
    <dbReference type="NCBI Taxonomy" id="3662"/>
    <lineage>
        <taxon>Eukaryota</taxon>
        <taxon>Viridiplantae</taxon>
        <taxon>Streptophyta</taxon>
        <taxon>Embryophyta</taxon>
        <taxon>Tracheophyta</taxon>
        <taxon>Spermatophyta</taxon>
        <taxon>Magnoliopsida</taxon>
        <taxon>eudicotyledons</taxon>
        <taxon>Gunneridae</taxon>
        <taxon>Pentapetalae</taxon>
        <taxon>rosids</taxon>
        <taxon>fabids</taxon>
        <taxon>Cucurbitales</taxon>
        <taxon>Cucurbitaceae</taxon>
        <taxon>Cucurbiteae</taxon>
        <taxon>Cucurbita</taxon>
    </lineage>
</organism>
<proteinExistence type="inferred from homology"/>
<dbReference type="InterPro" id="IPR013919">
    <property type="entry name" value="Pex16"/>
</dbReference>
<dbReference type="PANTHER" id="PTHR13299:SF0">
    <property type="entry name" value="PEROXISOMAL MEMBRANE PROTEIN PEX16"/>
    <property type="match status" value="1"/>
</dbReference>
<dbReference type="PANTHER" id="PTHR13299">
    <property type="entry name" value="PEROXISOMAL MEMBRANE PROTEIN PEX16"/>
    <property type="match status" value="1"/>
</dbReference>
<dbReference type="GO" id="GO:0007031">
    <property type="term" value="P:peroxisome organization"/>
    <property type="evidence" value="ECO:0007669"/>
    <property type="project" value="UniProtKB-KW"/>
</dbReference>
<name>A0A6J1HIN9_CUCMO</name>
<protein>
    <recommendedName>
        <fullName evidence="2">Peroxisomal membrane protein PEX16</fullName>
    </recommendedName>
</protein>
<comment type="subcellular location">
    <subcellularLocation>
        <location evidence="2">Peroxisome membrane</location>
    </subcellularLocation>
</comment>
<feature type="transmembrane region" description="Helical" evidence="2">
    <location>
        <begin position="263"/>
        <end position="281"/>
    </location>
</feature>
<dbReference type="AlphaFoldDB" id="A0A6J1HIN9"/>
<dbReference type="Pfam" id="PF08610">
    <property type="entry name" value="Pex16"/>
    <property type="match status" value="2"/>
</dbReference>
<keyword evidence="2" id="KW-0962">Peroxisome biogenesis</keyword>
<dbReference type="KEGG" id="cmos:111464386"/>
<comment type="similarity">
    <text evidence="1 2">Belongs to the peroxin-16 family.</text>
</comment>
<dbReference type="RefSeq" id="XP_022964351.1">
    <property type="nucleotide sequence ID" value="XM_023108583.1"/>
</dbReference>
<dbReference type="GO" id="GO:0005778">
    <property type="term" value="C:peroxisomal membrane"/>
    <property type="evidence" value="ECO:0007669"/>
    <property type="project" value="UniProtKB-SubCell"/>
</dbReference>
<feature type="transmembrane region" description="Helical" evidence="2">
    <location>
        <begin position="230"/>
        <end position="251"/>
    </location>
</feature>